<dbReference type="Proteomes" id="UP000233293">
    <property type="component" value="Unassembled WGS sequence"/>
</dbReference>
<evidence type="ECO:0000259" key="2">
    <source>
        <dbReference type="PROSITE" id="PS50111"/>
    </source>
</evidence>
<dbReference type="InterPro" id="IPR035965">
    <property type="entry name" value="PAS-like_dom_sf"/>
</dbReference>
<dbReference type="SMART" id="SM00283">
    <property type="entry name" value="MA"/>
    <property type="match status" value="1"/>
</dbReference>
<comment type="caution">
    <text evidence="5">The sequence shown here is derived from an EMBL/GenBank/DDBJ whole genome shotgun (WGS) entry which is preliminary data.</text>
</comment>
<feature type="domain" description="PAS" evidence="3">
    <location>
        <begin position="26"/>
        <end position="56"/>
    </location>
</feature>
<dbReference type="PROSITE" id="PS50113">
    <property type="entry name" value="PAC"/>
    <property type="match status" value="2"/>
</dbReference>
<dbReference type="OrthoDB" id="9765776at2"/>
<dbReference type="PROSITE" id="PS50112">
    <property type="entry name" value="PAS"/>
    <property type="match status" value="1"/>
</dbReference>
<dbReference type="GO" id="GO:0006935">
    <property type="term" value="P:chemotaxis"/>
    <property type="evidence" value="ECO:0007669"/>
    <property type="project" value="InterPro"/>
</dbReference>
<dbReference type="PROSITE" id="PS50111">
    <property type="entry name" value="CHEMOTAXIS_TRANSDUC_2"/>
    <property type="match status" value="1"/>
</dbReference>
<evidence type="ECO:0000313" key="6">
    <source>
        <dbReference type="Proteomes" id="UP000233293"/>
    </source>
</evidence>
<dbReference type="PRINTS" id="PR00260">
    <property type="entry name" value="CHEMTRNSDUCR"/>
</dbReference>
<dbReference type="InterPro" id="IPR004090">
    <property type="entry name" value="Chemotax_Me-accpt_rcpt"/>
</dbReference>
<dbReference type="GO" id="GO:0007165">
    <property type="term" value="P:signal transduction"/>
    <property type="evidence" value="ECO:0007669"/>
    <property type="project" value="UniProtKB-KW"/>
</dbReference>
<dbReference type="PANTHER" id="PTHR24422:SF10">
    <property type="entry name" value="CHEMOTAXIS PROTEIN METHYLTRANSFERASE 2"/>
    <property type="match status" value="1"/>
</dbReference>
<dbReference type="InterPro" id="IPR050903">
    <property type="entry name" value="Bact_Chemotaxis_MeTrfase"/>
</dbReference>
<dbReference type="AlphaFoldDB" id="A0A2N3PRU7"/>
<dbReference type="GO" id="GO:0016020">
    <property type="term" value="C:membrane"/>
    <property type="evidence" value="ECO:0007669"/>
    <property type="project" value="InterPro"/>
</dbReference>
<dbReference type="InterPro" id="IPR000700">
    <property type="entry name" value="PAS-assoc_C"/>
</dbReference>
<dbReference type="SMART" id="SM00091">
    <property type="entry name" value="PAS"/>
    <property type="match status" value="2"/>
</dbReference>
<dbReference type="InterPro" id="IPR013655">
    <property type="entry name" value="PAS_fold_3"/>
</dbReference>
<evidence type="ECO:0000256" key="1">
    <source>
        <dbReference type="PROSITE-ProRule" id="PRU00284"/>
    </source>
</evidence>
<feature type="domain" description="Methyl-accepting transducer" evidence="2">
    <location>
        <begin position="257"/>
        <end position="479"/>
    </location>
</feature>
<evidence type="ECO:0000259" key="4">
    <source>
        <dbReference type="PROSITE" id="PS50113"/>
    </source>
</evidence>
<keyword evidence="1" id="KW-0807">Transducer</keyword>
<dbReference type="InterPro" id="IPR004089">
    <property type="entry name" value="MCPsignal_dom"/>
</dbReference>
<name>A0A2N3PRU7_9PROT</name>
<dbReference type="Gene3D" id="3.30.450.20">
    <property type="entry name" value="PAS domain"/>
    <property type="match status" value="2"/>
</dbReference>
<dbReference type="Gene3D" id="1.10.287.950">
    <property type="entry name" value="Methyl-accepting chemotaxis protein"/>
    <property type="match status" value="1"/>
</dbReference>
<evidence type="ECO:0000259" key="3">
    <source>
        <dbReference type="PROSITE" id="PS50112"/>
    </source>
</evidence>
<dbReference type="Pfam" id="PF00015">
    <property type="entry name" value="MCPsignal"/>
    <property type="match status" value="1"/>
</dbReference>
<dbReference type="PANTHER" id="PTHR24422">
    <property type="entry name" value="CHEMOTAXIS PROTEIN METHYLTRANSFERASE"/>
    <property type="match status" value="1"/>
</dbReference>
<proteinExistence type="predicted"/>
<dbReference type="SMART" id="SM00086">
    <property type="entry name" value="PAC"/>
    <property type="match status" value="2"/>
</dbReference>
<dbReference type="SUPFAM" id="SSF55785">
    <property type="entry name" value="PYP-like sensor domain (PAS domain)"/>
    <property type="match status" value="2"/>
</dbReference>
<dbReference type="NCBIfam" id="TIGR00229">
    <property type="entry name" value="sensory_box"/>
    <property type="match status" value="2"/>
</dbReference>
<gene>
    <name evidence="5" type="ORF">CWS72_18045</name>
</gene>
<dbReference type="RefSeq" id="WP_101252028.1">
    <property type="nucleotide sequence ID" value="NZ_PIUM01000023.1"/>
</dbReference>
<reference evidence="6" key="1">
    <citation type="submission" date="2017-12" db="EMBL/GenBank/DDBJ databases">
        <title>Draft genome sequence of Telmatospirillum siberiense 26-4b1T, an acidotolerant peatland alphaproteobacterium potentially involved in sulfur cycling.</title>
        <authorList>
            <person name="Hausmann B."/>
            <person name="Pjevac P."/>
            <person name="Schreck K."/>
            <person name="Herbold C.W."/>
            <person name="Daims H."/>
            <person name="Wagner M."/>
            <person name="Pester M."/>
            <person name="Loy A."/>
        </authorList>
    </citation>
    <scope>NUCLEOTIDE SEQUENCE [LARGE SCALE GENOMIC DNA]</scope>
    <source>
        <strain evidence="6">26-4b1</strain>
    </source>
</reference>
<dbReference type="CDD" id="cd00130">
    <property type="entry name" value="PAS"/>
    <property type="match status" value="2"/>
</dbReference>
<feature type="domain" description="PAC" evidence="4">
    <location>
        <begin position="207"/>
        <end position="259"/>
    </location>
</feature>
<keyword evidence="6" id="KW-1185">Reference proteome</keyword>
<sequence>MLKIISGARCSEMEGTLAALEKTQAVIEFQMDGTIIRANDNFLTLMGYRQEEIRGKHHSMFVEQAYRDSPEYKQFWEKLRSGQFQKAQFKRIAKGGREVWIEGAYNPIMGSDGKPFKVVKYATDVTEDKLKYADLLGQIQAIGKAQAVIEFKLDGTVITANQNFLNALGYSLPEIQGKHHSMFVEPAYRNSAEYKQFWEKLRSGQYQAAQYKRIGKGGREVWIEASYNPILDLNGKPYKVVKYATDITRQIALLDSLKTLIDVNFGEIDGALGRSSNQTSEAVRAASETSGNVQMLASSAEELDASIKEISESMAKSKGATDHVFEQTSVADQSASRLQDAATAMGGVVVLIQTIAGQINLLALNATIESARAGEAGKGFAVVANEVKHLANQAARATEQISEEIEKVQAASVDVVSVLTDIRHSIATVREYVTGTAGAVEEQSAVTRSMSSSMQGTSVAVDTISGSINEISAAIQQVSQAVTKTKEAAQVLAR</sequence>
<organism evidence="5 6">
    <name type="scientific">Telmatospirillum siberiense</name>
    <dbReference type="NCBI Taxonomy" id="382514"/>
    <lineage>
        <taxon>Bacteria</taxon>
        <taxon>Pseudomonadati</taxon>
        <taxon>Pseudomonadota</taxon>
        <taxon>Alphaproteobacteria</taxon>
        <taxon>Rhodospirillales</taxon>
        <taxon>Rhodospirillaceae</taxon>
        <taxon>Telmatospirillum</taxon>
    </lineage>
</organism>
<evidence type="ECO:0000313" key="5">
    <source>
        <dbReference type="EMBL" id="PKU23130.1"/>
    </source>
</evidence>
<dbReference type="GO" id="GO:0004888">
    <property type="term" value="F:transmembrane signaling receptor activity"/>
    <property type="evidence" value="ECO:0007669"/>
    <property type="project" value="InterPro"/>
</dbReference>
<feature type="domain" description="PAC" evidence="4">
    <location>
        <begin position="85"/>
        <end position="137"/>
    </location>
</feature>
<protein>
    <submittedName>
        <fullName evidence="5">Chemotaxis protein</fullName>
    </submittedName>
</protein>
<accession>A0A2N3PRU7</accession>
<dbReference type="SUPFAM" id="SSF58104">
    <property type="entry name" value="Methyl-accepting chemotaxis protein (MCP) signaling domain"/>
    <property type="match status" value="1"/>
</dbReference>
<dbReference type="EMBL" id="PIUM01000023">
    <property type="protein sequence ID" value="PKU23130.1"/>
    <property type="molecule type" value="Genomic_DNA"/>
</dbReference>
<dbReference type="InterPro" id="IPR001610">
    <property type="entry name" value="PAC"/>
</dbReference>
<dbReference type="InterPro" id="IPR000014">
    <property type="entry name" value="PAS"/>
</dbReference>
<dbReference type="Pfam" id="PF08447">
    <property type="entry name" value="PAS_3"/>
    <property type="match status" value="2"/>
</dbReference>